<gene>
    <name evidence="3" type="primary">LOC106011980</name>
</gene>
<keyword evidence="2" id="KW-1185">Reference proteome</keyword>
<evidence type="ECO:0000256" key="1">
    <source>
        <dbReference type="SAM" id="SignalP"/>
    </source>
</evidence>
<protein>
    <submittedName>
        <fullName evidence="3">Uncharacterized protein LOC106011980</fullName>
    </submittedName>
</protein>
<feature type="chain" id="PRO_5046961467" evidence="1">
    <location>
        <begin position="24"/>
        <end position="128"/>
    </location>
</feature>
<sequence>MANFFNMKALLVVISLFLRVSLCQYFGMMHGPVGMMGHMPLFGSGGNFLGLDDYDRKDYDGSIRLTCSKKKTHRGKTTDAITVTISQYNDFDYNYNGFGGGYGGMYPGYGGFHGPQGMHVSSAIGLTR</sequence>
<name>A0ABM1A1F3_APLCA</name>
<keyword evidence="1" id="KW-0732">Signal</keyword>
<feature type="signal peptide" evidence="1">
    <location>
        <begin position="1"/>
        <end position="23"/>
    </location>
</feature>
<dbReference type="GeneID" id="106011980"/>
<dbReference type="RefSeq" id="XP_012938886.1">
    <property type="nucleotide sequence ID" value="XM_013083432.1"/>
</dbReference>
<accession>A0ABM1A1F3</accession>
<organism evidence="2 3">
    <name type="scientific">Aplysia californica</name>
    <name type="common">California sea hare</name>
    <dbReference type="NCBI Taxonomy" id="6500"/>
    <lineage>
        <taxon>Eukaryota</taxon>
        <taxon>Metazoa</taxon>
        <taxon>Spiralia</taxon>
        <taxon>Lophotrochozoa</taxon>
        <taxon>Mollusca</taxon>
        <taxon>Gastropoda</taxon>
        <taxon>Heterobranchia</taxon>
        <taxon>Euthyneura</taxon>
        <taxon>Tectipleura</taxon>
        <taxon>Aplysiida</taxon>
        <taxon>Aplysioidea</taxon>
        <taxon>Aplysiidae</taxon>
        <taxon>Aplysia</taxon>
    </lineage>
</organism>
<evidence type="ECO:0000313" key="2">
    <source>
        <dbReference type="Proteomes" id="UP000694888"/>
    </source>
</evidence>
<evidence type="ECO:0000313" key="3">
    <source>
        <dbReference type="RefSeq" id="XP_012938886.1"/>
    </source>
</evidence>
<reference evidence="3" key="1">
    <citation type="submission" date="2025-08" db="UniProtKB">
        <authorList>
            <consortium name="RefSeq"/>
        </authorList>
    </citation>
    <scope>IDENTIFICATION</scope>
</reference>
<dbReference type="Proteomes" id="UP000694888">
    <property type="component" value="Unplaced"/>
</dbReference>
<proteinExistence type="predicted"/>